<dbReference type="PANTHER" id="PTHR43739:SF2">
    <property type="entry name" value="OLIGOXYLOGLUCAN-REDUCING END-SPECIFIC XYLOGLUCANASE-RELATED"/>
    <property type="match status" value="1"/>
</dbReference>
<organism evidence="9 10">
    <name type="scientific">Candidatus Kerfeldbacteria bacterium CG15_BIG_FIL_POST_REV_8_21_14_020_45_12</name>
    <dbReference type="NCBI Taxonomy" id="2014247"/>
    <lineage>
        <taxon>Bacteria</taxon>
        <taxon>Candidatus Kerfeldiibacteriota</taxon>
    </lineage>
</organism>
<evidence type="ECO:0000259" key="8">
    <source>
        <dbReference type="Pfam" id="PF14870"/>
    </source>
</evidence>
<gene>
    <name evidence="9" type="ORF">COW24_01390</name>
</gene>
<comment type="similarity">
    <text evidence="6">Belongs to the glycosyl hydrolase 74 family.</text>
</comment>
<evidence type="ECO:0000313" key="10">
    <source>
        <dbReference type="Proteomes" id="UP000230292"/>
    </source>
</evidence>
<feature type="signal peptide" evidence="7">
    <location>
        <begin position="1"/>
        <end position="26"/>
    </location>
</feature>
<dbReference type="InterPro" id="IPR028203">
    <property type="entry name" value="PSII_CF48-like_dom"/>
</dbReference>
<dbReference type="PANTHER" id="PTHR43739">
    <property type="entry name" value="XYLOGLUCANASE (EUROFUNG)"/>
    <property type="match status" value="1"/>
</dbReference>
<dbReference type="AlphaFoldDB" id="A0A2M7H4N2"/>
<dbReference type="GO" id="GO:0010411">
    <property type="term" value="P:xyloglucan metabolic process"/>
    <property type="evidence" value="ECO:0007669"/>
    <property type="project" value="TreeGrafter"/>
</dbReference>
<dbReference type="CDD" id="cd15482">
    <property type="entry name" value="Sialidase_non-viral"/>
    <property type="match status" value="1"/>
</dbReference>
<evidence type="ECO:0000256" key="2">
    <source>
        <dbReference type="ARBA" id="ARBA00022801"/>
    </source>
</evidence>
<dbReference type="GO" id="GO:0000272">
    <property type="term" value="P:polysaccharide catabolic process"/>
    <property type="evidence" value="ECO:0007669"/>
    <property type="project" value="UniProtKB-KW"/>
</dbReference>
<feature type="chain" id="PRO_5014889206" description="Photosynthesis system II assembly factor Ycf48/Hcf136-like domain-containing protein" evidence="7">
    <location>
        <begin position="27"/>
        <end position="362"/>
    </location>
</feature>
<evidence type="ECO:0000313" key="9">
    <source>
        <dbReference type="EMBL" id="PIW37179.1"/>
    </source>
</evidence>
<dbReference type="SUPFAM" id="SSF110296">
    <property type="entry name" value="Oligoxyloglucan reducing end-specific cellobiohydrolase"/>
    <property type="match status" value="2"/>
</dbReference>
<evidence type="ECO:0000256" key="5">
    <source>
        <dbReference type="ARBA" id="ARBA00023326"/>
    </source>
</evidence>
<protein>
    <recommendedName>
        <fullName evidence="8">Photosynthesis system II assembly factor Ycf48/Hcf136-like domain-containing protein</fullName>
    </recommendedName>
</protein>
<reference evidence="9 10" key="1">
    <citation type="submission" date="2017-09" db="EMBL/GenBank/DDBJ databases">
        <title>Depth-based differentiation of microbial function through sediment-hosted aquifers and enrichment of novel symbionts in the deep terrestrial subsurface.</title>
        <authorList>
            <person name="Probst A.J."/>
            <person name="Ladd B."/>
            <person name="Jarett J.K."/>
            <person name="Geller-Mcgrath D.E."/>
            <person name="Sieber C.M."/>
            <person name="Emerson J.B."/>
            <person name="Anantharaman K."/>
            <person name="Thomas B.C."/>
            <person name="Malmstrom R."/>
            <person name="Stieglmeier M."/>
            <person name="Klingl A."/>
            <person name="Woyke T."/>
            <person name="Ryan C.M."/>
            <person name="Banfield J.F."/>
        </authorList>
    </citation>
    <scope>NUCLEOTIDE SEQUENCE [LARGE SCALE GENOMIC DNA]</scope>
    <source>
        <strain evidence="9">CG15_BIG_FIL_POST_REV_8_21_14_020_45_12</strain>
    </source>
</reference>
<keyword evidence="5" id="KW-0624">Polysaccharide degradation</keyword>
<dbReference type="GO" id="GO:0016798">
    <property type="term" value="F:hydrolase activity, acting on glycosyl bonds"/>
    <property type="evidence" value="ECO:0007669"/>
    <property type="project" value="UniProtKB-KW"/>
</dbReference>
<keyword evidence="2" id="KW-0378">Hydrolase</keyword>
<evidence type="ECO:0000256" key="3">
    <source>
        <dbReference type="ARBA" id="ARBA00023277"/>
    </source>
</evidence>
<dbReference type="Proteomes" id="UP000230292">
    <property type="component" value="Unassembled WGS sequence"/>
</dbReference>
<name>A0A2M7H4N2_9BACT</name>
<keyword evidence="4" id="KW-0326">Glycosidase</keyword>
<dbReference type="Gene3D" id="2.130.10.10">
    <property type="entry name" value="YVTN repeat-like/Quinoprotein amine dehydrogenase"/>
    <property type="match status" value="3"/>
</dbReference>
<evidence type="ECO:0000256" key="7">
    <source>
        <dbReference type="SAM" id="SignalP"/>
    </source>
</evidence>
<sequence length="362" mass="39426">MNKKIFAIGTLVFGIVMMGASCGTVADGGVFRSSDEGQSWEQKVFVGQQKKKVISISSVNVQKLVQDPNNSDVLYLATKEDGLWKTETKGEQWYQLPLTPDRIRDVAISLVDSNVVFTVRGNTILKTVDGGGAWDIVYTDSQNAIITRIVVDWFNGDQIYAVTSIGTVLFSEDAGANWQVLTQVDEPLIGITMSQLDSRVLYITELDRTIHKTVDGGVTWADIFAEPLPEELGPLGIVKYLTMSPSNSNELYLVTTEGIFNSQDGGSQWNYVTTLIARGAPENSAMTTFAVRPDAAGTLLFTVGRIIHKTVDGGITWETIETFPSGRKITSLLVDTADPNTVFAGTELVEEKKKGLVSAPSK</sequence>
<comment type="caution">
    <text evidence="9">The sequence shown here is derived from an EMBL/GenBank/DDBJ whole genome shotgun (WGS) entry which is preliminary data.</text>
</comment>
<dbReference type="EMBL" id="PFGC01000019">
    <property type="protein sequence ID" value="PIW37179.1"/>
    <property type="molecule type" value="Genomic_DNA"/>
</dbReference>
<dbReference type="InterPro" id="IPR052025">
    <property type="entry name" value="Xyloglucanase_GH74"/>
</dbReference>
<dbReference type="InterPro" id="IPR015943">
    <property type="entry name" value="WD40/YVTN_repeat-like_dom_sf"/>
</dbReference>
<dbReference type="Pfam" id="PF14870">
    <property type="entry name" value="PSII_BNR"/>
    <property type="match status" value="1"/>
</dbReference>
<evidence type="ECO:0000256" key="4">
    <source>
        <dbReference type="ARBA" id="ARBA00023295"/>
    </source>
</evidence>
<keyword evidence="1 7" id="KW-0732">Signal</keyword>
<keyword evidence="3" id="KW-0119">Carbohydrate metabolism</keyword>
<proteinExistence type="inferred from homology"/>
<feature type="domain" description="Photosynthesis system II assembly factor Ycf48/Hcf136-like" evidence="8">
    <location>
        <begin position="90"/>
        <end position="227"/>
    </location>
</feature>
<accession>A0A2M7H4N2</accession>
<evidence type="ECO:0000256" key="6">
    <source>
        <dbReference type="ARBA" id="ARBA00037986"/>
    </source>
</evidence>
<dbReference type="PROSITE" id="PS51257">
    <property type="entry name" value="PROKAR_LIPOPROTEIN"/>
    <property type="match status" value="1"/>
</dbReference>
<evidence type="ECO:0000256" key="1">
    <source>
        <dbReference type="ARBA" id="ARBA00022729"/>
    </source>
</evidence>